<proteinExistence type="predicted"/>
<dbReference type="Pfam" id="PF14334">
    <property type="entry name" value="DUF4390"/>
    <property type="match status" value="1"/>
</dbReference>
<keyword evidence="2" id="KW-1185">Reference proteome</keyword>
<name>A0A1H2DMZ3_9PROT</name>
<accession>A0A1H2DMZ3</accession>
<protein>
    <recommendedName>
        <fullName evidence="3">DUF4390 domain-containing protein</fullName>
    </recommendedName>
</protein>
<dbReference type="EMBL" id="FNLN01000001">
    <property type="protein sequence ID" value="SDT84293.1"/>
    <property type="molecule type" value="Genomic_DNA"/>
</dbReference>
<dbReference type="KEGG" id="nur:ATY38_05590"/>
<dbReference type="RefSeq" id="WP_062558441.1">
    <property type="nucleotide sequence ID" value="NZ_CP013341.1"/>
</dbReference>
<organism evidence="1 2">
    <name type="scientific">Nitrosomonas ureae</name>
    <dbReference type="NCBI Taxonomy" id="44577"/>
    <lineage>
        <taxon>Bacteria</taxon>
        <taxon>Pseudomonadati</taxon>
        <taxon>Pseudomonadota</taxon>
        <taxon>Betaproteobacteria</taxon>
        <taxon>Nitrosomonadales</taxon>
        <taxon>Nitrosomonadaceae</taxon>
        <taxon>Nitrosomonas</taxon>
    </lineage>
</organism>
<dbReference type="InterPro" id="IPR025500">
    <property type="entry name" value="DUF4390"/>
</dbReference>
<gene>
    <name evidence="1" type="ORF">SAMN05216406_101210</name>
</gene>
<evidence type="ECO:0008006" key="3">
    <source>
        <dbReference type="Google" id="ProtNLM"/>
    </source>
</evidence>
<dbReference type="Proteomes" id="UP000182882">
    <property type="component" value="Unassembled WGS sequence"/>
</dbReference>
<evidence type="ECO:0000313" key="1">
    <source>
        <dbReference type="EMBL" id="SDT84293.1"/>
    </source>
</evidence>
<sequence length="216" mass="25096">MTVSFIPCCKKPDRYIDRVKLPYASSVFLWLILFLLFQATTAQAQDIRIKNVNLVTAGGGYEISVDSEIALNPTLEQALEKGIVLYFVFKFSLVDVRWYWLDDEVVRGKYRVGLRYYALTRQYHLNHASFSQSFNTLREALGVLGRLRDFPLTVKSELKQDADYIASLRIWLDLTRMPKPFQVEALGSSRWNLSSDKLEWRMKLPTPEQPFQMKGQ</sequence>
<reference evidence="2" key="1">
    <citation type="submission" date="2016-10" db="EMBL/GenBank/DDBJ databases">
        <authorList>
            <person name="Varghese N."/>
            <person name="Submissions S."/>
        </authorList>
    </citation>
    <scope>NUCLEOTIDE SEQUENCE [LARGE SCALE GENOMIC DNA]</scope>
    <source>
        <strain evidence="2">Nm10</strain>
    </source>
</reference>
<evidence type="ECO:0000313" key="2">
    <source>
        <dbReference type="Proteomes" id="UP000182882"/>
    </source>
</evidence>
<dbReference type="AlphaFoldDB" id="A0A1H2DMZ3"/>